<accession>A0ABM3JXZ9</accession>
<evidence type="ECO:0000313" key="2">
    <source>
        <dbReference type="RefSeq" id="XP_049314105.1"/>
    </source>
</evidence>
<gene>
    <name evidence="2" type="primary">LOC125778829</name>
</gene>
<dbReference type="PANTHER" id="PTHR46113:SF1">
    <property type="entry name" value="PEPTIDASE M17 LEUCYL AMINOPEPTIDASE N-TERMINAL DOMAIN-CONTAINING PROTEIN"/>
    <property type="match status" value="1"/>
</dbReference>
<dbReference type="RefSeq" id="XP_049314105.1">
    <property type="nucleotide sequence ID" value="XM_049458148.1"/>
</dbReference>
<sequence length="750" mass="86739">MAVNNFVTLRSADANVYLIGKCEKNILGSKLPSKLQVLKCFFYYVRCEKKTIKESAKLASKEILPFWERARIPTLNKRTCDDKLVKLYDEWRTVQKFCTSSFPSSRKKENDFNDNLNNLFDIAHADALEMIAIPEDRDFLIKQREPGRVGSMISIDQCLANKEKRKAQRLEEENRRRAKYQRLESTQELSVDYDVSDESKCESEKSVEQLRIVSNTNELKKKRGKKSFIDDRMLACMDAGNMSTPLAIHFIIATAKALGHNIEDLVINCTSLRKQRKEYRRRHGTEIIENFKIPDTFVLHWDGKLLPAMTGKEKVERLAIVLTADNIEKLISIPIIECGTGEAIAQSIYNYLEKMNMINSVEMVCFDTTATNTGKRNGAGMLLEQKLKRSLLWLPCRHHIAEIILRAVFEIYFGKSCGPEVAIFERFSREWNTFNLKDFSIGIMDEEVRRAISAEECEANKEFCIKNIAKDHIRHDYKELLQLMFIFLGGSIPNFSFRAPGATSHARFMSKAIYALKMFALQKQFKMSSSHLNGFRNVCIFLVRLYIPYWFRTTNAVEAPNLDLQLIKNIAGYYDPKISLALLDKMKNHLWYLSEEAVGLAFFDSNVDLNVKRKMVEALALEKEFESNDDNGVYLRKNVNASIEEMKAFISKDLSCFVTQRTRNIFSRLEIDVKFFNLDPSNWCENAEYLKGVQILKNVTAVNDSAERKVKLITDFNRSLTHSEEDKQYLLHIVENYRQKFPSYTKTSLL</sequence>
<keyword evidence="1" id="KW-1185">Reference proteome</keyword>
<dbReference type="PANTHER" id="PTHR46113">
    <property type="entry name" value="SNAC DOMAIN-CONTAINING PROTEIN"/>
    <property type="match status" value="1"/>
</dbReference>
<evidence type="ECO:0000313" key="1">
    <source>
        <dbReference type="Proteomes" id="UP001652620"/>
    </source>
</evidence>
<organism evidence="1 2">
    <name type="scientific">Bactrocera dorsalis</name>
    <name type="common">Oriental fruit fly</name>
    <name type="synonym">Dacus dorsalis</name>
    <dbReference type="NCBI Taxonomy" id="27457"/>
    <lineage>
        <taxon>Eukaryota</taxon>
        <taxon>Metazoa</taxon>
        <taxon>Ecdysozoa</taxon>
        <taxon>Arthropoda</taxon>
        <taxon>Hexapoda</taxon>
        <taxon>Insecta</taxon>
        <taxon>Pterygota</taxon>
        <taxon>Neoptera</taxon>
        <taxon>Endopterygota</taxon>
        <taxon>Diptera</taxon>
        <taxon>Brachycera</taxon>
        <taxon>Muscomorpha</taxon>
        <taxon>Tephritoidea</taxon>
        <taxon>Tephritidae</taxon>
        <taxon>Bactrocera</taxon>
        <taxon>Bactrocera</taxon>
    </lineage>
</organism>
<proteinExistence type="predicted"/>
<name>A0ABM3JXZ9_BACDO</name>
<reference evidence="2" key="1">
    <citation type="submission" date="2025-08" db="UniProtKB">
        <authorList>
            <consortium name="RefSeq"/>
        </authorList>
    </citation>
    <scope>IDENTIFICATION</scope>
    <source>
        <tissue evidence="2">Adult</tissue>
    </source>
</reference>
<dbReference type="Proteomes" id="UP001652620">
    <property type="component" value="Chromosome 5"/>
</dbReference>
<protein>
    <submittedName>
        <fullName evidence="2">Uncharacterized protein LOC125778829</fullName>
    </submittedName>
</protein>
<dbReference type="GeneID" id="125778829"/>